<dbReference type="InterPro" id="IPR047952">
    <property type="entry name" value="Transpos_IS4"/>
</dbReference>
<dbReference type="SUPFAM" id="SSF53098">
    <property type="entry name" value="Ribonuclease H-like"/>
    <property type="match status" value="1"/>
</dbReference>
<sequence>NGGWFVSRVKDNANFEIVEELRTWRGNSIPLEGESLQAVLEDLQRQEIDVRITLSFERKRGSGASATRTFRLVGLRNEETDEYHLYLTNLAREDYSAPDIAQLYRARWEVELLFKELKSRFGLDEIKTTDGYIIEALIIMAAISLMMSRVIVDELRSLEARQREGE</sequence>
<dbReference type="Pfam" id="PF01609">
    <property type="entry name" value="DDE_Tnp_1"/>
    <property type="match status" value="1"/>
</dbReference>
<accession>A0A8T5CGR6</accession>
<dbReference type="InterPro" id="IPR002559">
    <property type="entry name" value="Transposase_11"/>
</dbReference>
<dbReference type="GO" id="GO:0006313">
    <property type="term" value="P:DNA transposition"/>
    <property type="evidence" value="ECO:0007669"/>
    <property type="project" value="InterPro"/>
</dbReference>
<evidence type="ECO:0000259" key="5">
    <source>
        <dbReference type="Pfam" id="PF01609"/>
    </source>
</evidence>
<comment type="similarity">
    <text evidence="1">Belongs to the transposase 11 family.</text>
</comment>
<comment type="caution">
    <text evidence="7">The sequence shown here is derived from an EMBL/GenBank/DDBJ whole genome shotgun (WGS) entry which is preliminary data.</text>
</comment>
<evidence type="ECO:0000256" key="3">
    <source>
        <dbReference type="ARBA" id="ARBA00023125"/>
    </source>
</evidence>
<feature type="non-terminal residue" evidence="7">
    <location>
        <position position="166"/>
    </location>
</feature>
<gene>
    <name evidence="6" type="ORF">JK351_19975</name>
    <name evidence="7" type="ORF">JK354_19960</name>
</gene>
<feature type="non-terminal residue" evidence="7">
    <location>
        <position position="1"/>
    </location>
</feature>
<dbReference type="PANTHER" id="PTHR33258">
    <property type="entry name" value="TRANSPOSASE INSL FOR INSERTION SEQUENCE ELEMENT IS186A-RELATED"/>
    <property type="match status" value="1"/>
</dbReference>
<dbReference type="GO" id="GO:0004803">
    <property type="term" value="F:transposase activity"/>
    <property type="evidence" value="ECO:0007669"/>
    <property type="project" value="InterPro"/>
</dbReference>
<dbReference type="PANTHER" id="PTHR33258:SF1">
    <property type="entry name" value="TRANSPOSASE INSL FOR INSERTION SEQUENCE ELEMENT IS186A-RELATED"/>
    <property type="match status" value="1"/>
</dbReference>
<organism evidence="7 8">
    <name type="scientific">Haloferax volcanii</name>
    <name type="common">Halobacterium volcanii</name>
    <dbReference type="NCBI Taxonomy" id="2246"/>
    <lineage>
        <taxon>Archaea</taxon>
        <taxon>Methanobacteriati</taxon>
        <taxon>Methanobacteriota</taxon>
        <taxon>Stenosarchaea group</taxon>
        <taxon>Halobacteria</taxon>
        <taxon>Halobacteriales</taxon>
        <taxon>Haloferacaceae</taxon>
        <taxon>Haloferax</taxon>
    </lineage>
</organism>
<evidence type="ECO:0000256" key="4">
    <source>
        <dbReference type="ARBA" id="ARBA00023172"/>
    </source>
</evidence>
<proteinExistence type="inferred from homology"/>
<dbReference type="Proteomes" id="UP000676028">
    <property type="component" value="Unassembled WGS sequence"/>
</dbReference>
<dbReference type="EMBL" id="JAERQU010000099">
    <property type="protein sequence ID" value="MBS8121404.1"/>
    <property type="molecule type" value="Genomic_DNA"/>
</dbReference>
<dbReference type="Gene3D" id="3.90.350.10">
    <property type="entry name" value="Transposase Inhibitor Protein From Tn5, Chain A, domain 1"/>
    <property type="match status" value="1"/>
</dbReference>
<evidence type="ECO:0000256" key="1">
    <source>
        <dbReference type="ARBA" id="ARBA00010075"/>
    </source>
</evidence>
<dbReference type="GO" id="GO:0003677">
    <property type="term" value="F:DNA binding"/>
    <property type="evidence" value="ECO:0007669"/>
    <property type="project" value="UniProtKB-KW"/>
</dbReference>
<keyword evidence="3" id="KW-0238">DNA-binding</keyword>
<dbReference type="Proteomes" id="UP000679371">
    <property type="component" value="Unassembled WGS sequence"/>
</dbReference>
<feature type="domain" description="Transposase IS4-like" evidence="5">
    <location>
        <begin position="4"/>
        <end position="147"/>
    </location>
</feature>
<keyword evidence="4" id="KW-0233">DNA recombination</keyword>
<dbReference type="InterPro" id="IPR012337">
    <property type="entry name" value="RNaseH-like_sf"/>
</dbReference>
<evidence type="ECO:0000313" key="6">
    <source>
        <dbReference type="EMBL" id="MBS8121404.1"/>
    </source>
</evidence>
<keyword evidence="2" id="KW-0815">Transposition</keyword>
<protein>
    <submittedName>
        <fullName evidence="7">IS4 family transposase</fullName>
    </submittedName>
</protein>
<dbReference type="NCBIfam" id="NF033592">
    <property type="entry name" value="transpos_IS4_1"/>
    <property type="match status" value="1"/>
</dbReference>
<reference evidence="7" key="1">
    <citation type="journal article" date="2021" name="Nat. Microbiol.">
        <title>Cell division in the archaeon Haloferax volcanii relies on two FtsZ proteins with distinct functions in division ring assembly and constriction.</title>
        <authorList>
            <person name="Liao Y."/>
            <person name="Ithurbide S."/>
            <person name="Evenhuis C."/>
            <person name="Loewe J."/>
            <person name="Duggin I.G."/>
        </authorList>
    </citation>
    <scope>NUCLEOTIDE SEQUENCE</scope>
    <source>
        <strain evidence="6">H98</strain>
        <strain evidence="7">ID76 - delta_ftsZ1</strain>
    </source>
</reference>
<dbReference type="RefSeq" id="WP_213276665.1">
    <property type="nucleotide sequence ID" value="NZ_JAERQU010000099.1"/>
</dbReference>
<dbReference type="AlphaFoldDB" id="A0A8T5CGR6"/>
<dbReference type="EMBL" id="JAERQV010000097">
    <property type="protein sequence ID" value="MBS8126412.1"/>
    <property type="molecule type" value="Genomic_DNA"/>
</dbReference>
<evidence type="ECO:0000313" key="7">
    <source>
        <dbReference type="EMBL" id="MBS8126412.1"/>
    </source>
</evidence>
<evidence type="ECO:0000313" key="8">
    <source>
        <dbReference type="Proteomes" id="UP000676028"/>
    </source>
</evidence>
<evidence type="ECO:0000256" key="2">
    <source>
        <dbReference type="ARBA" id="ARBA00022578"/>
    </source>
</evidence>
<name>A0A8T5CGR6_HALVO</name>